<accession>A0A6G3WXH8</accession>
<dbReference type="AlphaFoldDB" id="A0A6G3WXH8"/>
<proteinExistence type="predicted"/>
<sequence>MHPPSPRRLSLQQIVEGQRRAAFVGRKAELGLYRANFALPPEDPRHRFVFHVRGNAGVGKTSLVREWREAAGEFGAVTASVDESADSVPDVLADFAAQFAEQGHPL</sequence>
<dbReference type="EMBL" id="JAAGMN010002854">
    <property type="protein sequence ID" value="NEE10238.1"/>
    <property type="molecule type" value="Genomic_DNA"/>
</dbReference>
<evidence type="ECO:0000313" key="1">
    <source>
        <dbReference type="EMBL" id="NEE10238.1"/>
    </source>
</evidence>
<organism evidence="1">
    <name type="scientific">Streptomyces sp. SID7499</name>
    <dbReference type="NCBI Taxonomy" id="2706086"/>
    <lineage>
        <taxon>Bacteria</taxon>
        <taxon>Bacillati</taxon>
        <taxon>Actinomycetota</taxon>
        <taxon>Actinomycetes</taxon>
        <taxon>Kitasatosporales</taxon>
        <taxon>Streptomycetaceae</taxon>
        <taxon>Streptomyces</taxon>
    </lineage>
</organism>
<dbReference type="GO" id="GO:0005524">
    <property type="term" value="F:ATP binding"/>
    <property type="evidence" value="ECO:0007669"/>
    <property type="project" value="UniProtKB-KW"/>
</dbReference>
<feature type="non-terminal residue" evidence="1">
    <location>
        <position position="106"/>
    </location>
</feature>
<name>A0A6G3WXH8_9ACTN</name>
<comment type="caution">
    <text evidence="1">The sequence shown here is derived from an EMBL/GenBank/DDBJ whole genome shotgun (WGS) entry which is preliminary data.</text>
</comment>
<dbReference type="Gene3D" id="3.40.50.300">
    <property type="entry name" value="P-loop containing nucleotide triphosphate hydrolases"/>
    <property type="match status" value="1"/>
</dbReference>
<keyword evidence="1" id="KW-0547">Nucleotide-binding</keyword>
<protein>
    <submittedName>
        <fullName evidence="1">ATP-binding protein</fullName>
    </submittedName>
</protein>
<reference evidence="1" key="1">
    <citation type="submission" date="2020-01" db="EMBL/GenBank/DDBJ databases">
        <title>Insect and environment-associated Actinomycetes.</title>
        <authorList>
            <person name="Currrie C."/>
            <person name="Chevrette M."/>
            <person name="Carlson C."/>
            <person name="Stubbendieck R."/>
            <person name="Wendt-Pienkowski E."/>
        </authorList>
    </citation>
    <scope>NUCLEOTIDE SEQUENCE</scope>
    <source>
        <strain evidence="1">SID7499</strain>
    </source>
</reference>
<gene>
    <name evidence="1" type="ORF">G3M58_27785</name>
</gene>
<keyword evidence="1" id="KW-0067">ATP-binding</keyword>
<dbReference type="InterPro" id="IPR027417">
    <property type="entry name" value="P-loop_NTPase"/>
</dbReference>